<dbReference type="CDD" id="cd00542">
    <property type="entry name" value="Ntn_PVA"/>
    <property type="match status" value="1"/>
</dbReference>
<dbReference type="PANTHER" id="PTHR35527">
    <property type="entry name" value="CHOLOYLGLYCINE HYDROLASE"/>
    <property type="match status" value="1"/>
</dbReference>
<reference evidence="11 12" key="1">
    <citation type="submission" date="2014-12" db="EMBL/GenBank/DDBJ databases">
        <title>Draft genome sequences of 29 type strains of Enterococci.</title>
        <authorList>
            <person name="Zhong Z."/>
            <person name="Sun Z."/>
            <person name="Liu W."/>
            <person name="Zhang W."/>
            <person name="Zhang H."/>
        </authorList>
    </citation>
    <scope>NUCLEOTIDE SEQUENCE [LARGE SCALE GENOMIC DNA]</scope>
    <source>
        <strain evidence="11 12">DSM 15687</strain>
    </source>
</reference>
<dbReference type="RefSeq" id="WP_071854445.1">
    <property type="nucleotide sequence ID" value="NZ_JBCLRY010000001.1"/>
</dbReference>
<sequence length="325" mass="36806">MCTSIVYSTNDHYFGRNLDLEVSYGQMVTITPKNYPFKFRKTADLSTHYALIGMAAVVNGYPLYFEATNEKGLSMAGLNFPENAYYFEEDPTKTNITPFEFIPWLLGQCATVKEANKLLDEINLVNINFSEELPLSPLHWMLADQKESMVIESTRDGLKRFNNPVGVLTNNPPFDYQLFNLNNYRALSPSVSPNTFSGKLNLDVYSRGMGGIGLPGDLSSTSRFVKATFTKLNSISNSPEEESVNQFFHILKSVEQQKGLCDVGNGQFEYTIYSSCCNMDKGIYYYTTYTNNQITAVDMNQEDLQGTQLITYPLVEQEQINFINR</sequence>
<keyword evidence="12" id="KW-1185">Reference proteome</keyword>
<dbReference type="Gene3D" id="3.60.60.10">
    <property type="entry name" value="Penicillin V Acylase, Chain A"/>
    <property type="match status" value="1"/>
</dbReference>
<dbReference type="AlphaFoldDB" id="A0A1L8WSH7"/>
<dbReference type="GO" id="GO:0006629">
    <property type="term" value="P:lipid metabolic process"/>
    <property type="evidence" value="ECO:0007669"/>
    <property type="project" value="UniProtKB-KW"/>
</dbReference>
<evidence type="ECO:0000256" key="1">
    <source>
        <dbReference type="ARBA" id="ARBA00004860"/>
    </source>
</evidence>
<dbReference type="EMBL" id="JXLB01000001">
    <property type="protein sequence ID" value="OJG83974.1"/>
    <property type="molecule type" value="Genomic_DNA"/>
</dbReference>
<dbReference type="InterPro" id="IPR047711">
    <property type="entry name" value="CBAH"/>
</dbReference>
<comment type="catalytic activity">
    <reaction evidence="8">
        <text>cholate + taurine = taurocholate + H2O</text>
        <dbReference type="Rhea" id="RHEA:47108"/>
        <dbReference type="ChEBI" id="CHEBI:15377"/>
        <dbReference type="ChEBI" id="CHEBI:29747"/>
        <dbReference type="ChEBI" id="CHEBI:36257"/>
        <dbReference type="ChEBI" id="CHEBI:507393"/>
    </reaction>
    <physiologicalReaction direction="right-to-left" evidence="8">
        <dbReference type="Rhea" id="RHEA:47110"/>
    </physiologicalReaction>
</comment>
<comment type="catalytic activity">
    <reaction evidence="9">
        <text>taurodeoxycholate + H2O = deoxycholate + taurine</text>
        <dbReference type="Rhea" id="RHEA:47556"/>
        <dbReference type="ChEBI" id="CHEBI:15377"/>
        <dbReference type="ChEBI" id="CHEBI:23614"/>
        <dbReference type="ChEBI" id="CHEBI:36261"/>
        <dbReference type="ChEBI" id="CHEBI:507393"/>
    </reaction>
    <physiologicalReaction direction="left-to-right" evidence="9">
        <dbReference type="Rhea" id="RHEA:47557"/>
    </physiologicalReaction>
</comment>
<protein>
    <recommendedName>
        <fullName evidence="5">choloylglycine hydrolase</fullName>
        <ecNumber evidence="5">3.5.1.24</ecNumber>
    </recommendedName>
    <alternativeName>
        <fullName evidence="6">Bile salt hydrolase</fullName>
    </alternativeName>
    <alternativeName>
        <fullName evidence="7">Choloylglycine hydrolase</fullName>
    </alternativeName>
</protein>
<evidence type="ECO:0000313" key="12">
    <source>
        <dbReference type="Proteomes" id="UP000182152"/>
    </source>
</evidence>
<dbReference type="STRING" id="150033.RV14_GL000151"/>
<dbReference type="OrthoDB" id="9794717at2"/>
<dbReference type="InterPro" id="IPR052193">
    <property type="entry name" value="Peptidase_C59"/>
</dbReference>
<evidence type="ECO:0000256" key="6">
    <source>
        <dbReference type="ARBA" id="ARBA00044804"/>
    </source>
</evidence>
<organism evidence="11 12">
    <name type="scientific">Enterococcus ratti</name>
    <dbReference type="NCBI Taxonomy" id="150033"/>
    <lineage>
        <taxon>Bacteria</taxon>
        <taxon>Bacillati</taxon>
        <taxon>Bacillota</taxon>
        <taxon>Bacilli</taxon>
        <taxon>Lactobacillales</taxon>
        <taxon>Enterococcaceae</taxon>
        <taxon>Enterococcus</taxon>
    </lineage>
</organism>
<dbReference type="NCBIfam" id="NF038245">
    <property type="entry name" value="bile_salt_hydro"/>
    <property type="match status" value="1"/>
</dbReference>
<evidence type="ECO:0000256" key="3">
    <source>
        <dbReference type="ARBA" id="ARBA00022801"/>
    </source>
</evidence>
<gene>
    <name evidence="11" type="ORF">RV14_GL000151</name>
</gene>
<feature type="domain" description="Choloylglycine hydrolase/NAAA C-terminal" evidence="10">
    <location>
        <begin position="2"/>
        <end position="312"/>
    </location>
</feature>
<comment type="similarity">
    <text evidence="2">Belongs to the peptidase C59 family.</text>
</comment>
<dbReference type="Pfam" id="PF02275">
    <property type="entry name" value="CBAH"/>
    <property type="match status" value="1"/>
</dbReference>
<dbReference type="SUPFAM" id="SSF56235">
    <property type="entry name" value="N-terminal nucleophile aminohydrolases (Ntn hydrolases)"/>
    <property type="match status" value="1"/>
</dbReference>
<evidence type="ECO:0000256" key="2">
    <source>
        <dbReference type="ARBA" id="ARBA00006625"/>
    </source>
</evidence>
<accession>A0A1L8WSH7</accession>
<proteinExistence type="inferred from homology"/>
<evidence type="ECO:0000256" key="9">
    <source>
        <dbReference type="ARBA" id="ARBA00048897"/>
    </source>
</evidence>
<evidence type="ECO:0000313" key="11">
    <source>
        <dbReference type="EMBL" id="OJG83974.1"/>
    </source>
</evidence>
<evidence type="ECO:0000256" key="7">
    <source>
        <dbReference type="ARBA" id="ARBA00044806"/>
    </source>
</evidence>
<dbReference type="EC" id="3.5.1.24" evidence="5"/>
<comment type="pathway">
    <text evidence="1">Lipid metabolism; bile acid biosynthesis.</text>
</comment>
<comment type="caution">
    <text evidence="11">The sequence shown here is derived from an EMBL/GenBank/DDBJ whole genome shotgun (WGS) entry which is preliminary data.</text>
</comment>
<dbReference type="InterPro" id="IPR029055">
    <property type="entry name" value="Ntn_hydrolases_N"/>
</dbReference>
<keyword evidence="4" id="KW-0443">Lipid metabolism</keyword>
<dbReference type="PANTHER" id="PTHR35527:SF2">
    <property type="entry name" value="HYDROLASE"/>
    <property type="match status" value="1"/>
</dbReference>
<dbReference type="Proteomes" id="UP000182152">
    <property type="component" value="Unassembled WGS sequence"/>
</dbReference>
<name>A0A1L8WSH7_9ENTE</name>
<keyword evidence="3 11" id="KW-0378">Hydrolase</keyword>
<dbReference type="GO" id="GO:0045302">
    <property type="term" value="F:choloylglycine hydrolase activity"/>
    <property type="evidence" value="ECO:0007669"/>
    <property type="project" value="UniProtKB-EC"/>
</dbReference>
<evidence type="ECO:0000256" key="4">
    <source>
        <dbReference type="ARBA" id="ARBA00023098"/>
    </source>
</evidence>
<evidence type="ECO:0000256" key="5">
    <source>
        <dbReference type="ARBA" id="ARBA00044769"/>
    </source>
</evidence>
<evidence type="ECO:0000256" key="8">
    <source>
        <dbReference type="ARBA" id="ARBA00047285"/>
    </source>
</evidence>
<dbReference type="InterPro" id="IPR029132">
    <property type="entry name" value="CBAH/NAAA_C"/>
</dbReference>
<evidence type="ECO:0000259" key="10">
    <source>
        <dbReference type="Pfam" id="PF02275"/>
    </source>
</evidence>